<evidence type="ECO:0000256" key="2">
    <source>
        <dbReference type="ARBA" id="ARBA00008900"/>
    </source>
</evidence>
<keyword evidence="5 7" id="KW-0862">Zinc</keyword>
<dbReference type="EMBL" id="PTJA01000012">
    <property type="protein sequence ID" value="PPK78960.1"/>
    <property type="molecule type" value="Genomic_DNA"/>
</dbReference>
<evidence type="ECO:0000313" key="9">
    <source>
        <dbReference type="Proteomes" id="UP000237749"/>
    </source>
</evidence>
<gene>
    <name evidence="8" type="ORF">BXY41_112119</name>
</gene>
<dbReference type="RefSeq" id="WP_104438654.1">
    <property type="nucleotide sequence ID" value="NZ_PTJA01000012.1"/>
</dbReference>
<evidence type="ECO:0000256" key="1">
    <source>
        <dbReference type="ARBA" id="ARBA00005061"/>
    </source>
</evidence>
<dbReference type="OrthoDB" id="9804698at2"/>
<keyword evidence="5" id="KW-0671">Queuosine biosynthesis</keyword>
<comment type="cofactor">
    <cofactor evidence="5 7">
        <name>Zn(2+)</name>
        <dbReference type="ChEBI" id="CHEBI:29105"/>
    </cofactor>
    <text evidence="5 7">Binds 1 zinc ion per subunit.</text>
</comment>
<dbReference type="SUPFAM" id="SSF55620">
    <property type="entry name" value="Tetrahydrobiopterin biosynthesis enzymes-like"/>
    <property type="match status" value="1"/>
</dbReference>
<dbReference type="Gene3D" id="3.30.479.10">
    <property type="entry name" value="6-pyruvoyl tetrahydropterin synthase/QueD"/>
    <property type="match status" value="1"/>
</dbReference>
<evidence type="ECO:0000256" key="3">
    <source>
        <dbReference type="ARBA" id="ARBA00018141"/>
    </source>
</evidence>
<dbReference type="PANTHER" id="PTHR12589">
    <property type="entry name" value="PYRUVOYL TETRAHYDROBIOPTERIN SYNTHASE"/>
    <property type="match status" value="1"/>
</dbReference>
<dbReference type="UniPathway" id="UPA00391"/>
<feature type="active site" description="Charge relay system" evidence="6">
    <location>
        <position position="129"/>
    </location>
</feature>
<dbReference type="AlphaFoldDB" id="A0A2S6HNA9"/>
<keyword evidence="5 7" id="KW-0479">Metal-binding</keyword>
<feature type="binding site" evidence="7">
    <location>
        <position position="29"/>
    </location>
    <ligand>
        <name>Zn(2+)</name>
        <dbReference type="ChEBI" id="CHEBI:29105"/>
    </ligand>
</feature>
<dbReference type="GO" id="GO:0070497">
    <property type="term" value="F:6-carboxytetrahydropterin synthase activity"/>
    <property type="evidence" value="ECO:0007669"/>
    <property type="project" value="UniProtKB-EC"/>
</dbReference>
<dbReference type="GO" id="GO:0046872">
    <property type="term" value="F:metal ion binding"/>
    <property type="evidence" value="ECO:0007669"/>
    <property type="project" value="UniProtKB-KW"/>
</dbReference>
<feature type="active site" description="Proton acceptor" evidence="6">
    <location>
        <position position="23"/>
    </location>
</feature>
<evidence type="ECO:0000256" key="7">
    <source>
        <dbReference type="PIRSR" id="PIRSR006113-2"/>
    </source>
</evidence>
<dbReference type="PIRSF" id="PIRSF006113">
    <property type="entry name" value="PTP_synth"/>
    <property type="match status" value="1"/>
</dbReference>
<feature type="binding site" evidence="7">
    <location>
        <position position="27"/>
    </location>
    <ligand>
        <name>Zn(2+)</name>
        <dbReference type="ChEBI" id="CHEBI:29105"/>
    </ligand>
</feature>
<dbReference type="InterPro" id="IPR007115">
    <property type="entry name" value="6-PTP_synth/QueD"/>
</dbReference>
<evidence type="ECO:0000313" key="8">
    <source>
        <dbReference type="EMBL" id="PPK78960.1"/>
    </source>
</evidence>
<comment type="pathway">
    <text evidence="1 5">Purine metabolism; 7-cyano-7-deazaguanine biosynthesis.</text>
</comment>
<accession>A0A2S6HNA9</accession>
<evidence type="ECO:0000256" key="6">
    <source>
        <dbReference type="PIRSR" id="PIRSR006113-1"/>
    </source>
</evidence>
<comment type="similarity">
    <text evidence="2 5">Belongs to the PTPS family. QueD subfamily.</text>
</comment>
<protein>
    <recommendedName>
        <fullName evidence="3 5">6-carboxy-5,6,7,8-tetrahydropterin synthase</fullName>
        <ecNumber evidence="5">4.-.-.-</ecNumber>
    </recommendedName>
</protein>
<reference evidence="8 9" key="1">
    <citation type="submission" date="2018-02" db="EMBL/GenBank/DDBJ databases">
        <title>Genomic Encyclopedia of Archaeal and Bacterial Type Strains, Phase II (KMG-II): from individual species to whole genera.</title>
        <authorList>
            <person name="Goeker M."/>
        </authorList>
    </citation>
    <scope>NUCLEOTIDE SEQUENCE [LARGE SCALE GENOMIC DNA]</scope>
    <source>
        <strain evidence="8 9">DSM 3808</strain>
    </source>
</reference>
<sequence length="145" mass="16907">MYYLETEQSFDSAHFLKGYDGKCKNIHGHRWRVVIEIESPTLQKEGQSQGMIVDFTRLKQDLKEETDYFDHSLIMETGSLKPNTLVALKEEGFLLVEVNFRPTAEEFSRYFYERMSQRGYDVKSAKVYETPVNCASYGEDSHGRL</sequence>
<feature type="binding site" evidence="7">
    <location>
        <position position="14"/>
    </location>
    <ligand>
        <name>Zn(2+)</name>
        <dbReference type="ChEBI" id="CHEBI:29105"/>
    </ligand>
</feature>
<dbReference type="InterPro" id="IPR038418">
    <property type="entry name" value="6-PTP_synth/QueD_sf"/>
</dbReference>
<dbReference type="Proteomes" id="UP000237749">
    <property type="component" value="Unassembled WGS sequence"/>
</dbReference>
<comment type="caution">
    <text evidence="8">The sequence shown here is derived from an EMBL/GenBank/DDBJ whole genome shotgun (WGS) entry which is preliminary data.</text>
</comment>
<keyword evidence="5" id="KW-0456">Lyase</keyword>
<comment type="catalytic activity">
    <reaction evidence="4 5">
        <text>7,8-dihydroneopterin 3'-triphosphate + H2O = 6-carboxy-5,6,7,8-tetrahydropterin + triphosphate + acetaldehyde + 2 H(+)</text>
        <dbReference type="Rhea" id="RHEA:27966"/>
        <dbReference type="ChEBI" id="CHEBI:15343"/>
        <dbReference type="ChEBI" id="CHEBI:15377"/>
        <dbReference type="ChEBI" id="CHEBI:15378"/>
        <dbReference type="ChEBI" id="CHEBI:18036"/>
        <dbReference type="ChEBI" id="CHEBI:58462"/>
        <dbReference type="ChEBI" id="CHEBI:61032"/>
        <dbReference type="EC" id="4.1.2.50"/>
    </reaction>
</comment>
<feature type="active site" description="Charge relay system" evidence="6">
    <location>
        <position position="71"/>
    </location>
</feature>
<evidence type="ECO:0000256" key="5">
    <source>
        <dbReference type="PIRNR" id="PIRNR006113"/>
    </source>
</evidence>
<dbReference type="EC" id="4.-.-.-" evidence="5"/>
<organism evidence="8 9">
    <name type="scientific">Lacrimispora xylanisolvens</name>
    <dbReference type="NCBI Taxonomy" id="384636"/>
    <lineage>
        <taxon>Bacteria</taxon>
        <taxon>Bacillati</taxon>
        <taxon>Bacillota</taxon>
        <taxon>Clostridia</taxon>
        <taxon>Lachnospirales</taxon>
        <taxon>Lachnospiraceae</taxon>
        <taxon>Lacrimispora</taxon>
    </lineage>
</organism>
<proteinExistence type="inferred from homology"/>
<dbReference type="PANTHER" id="PTHR12589:SF8">
    <property type="entry name" value="6-CARBOXY-5,6,7,8-TETRAHYDROPTERIN SYNTHASE"/>
    <property type="match status" value="1"/>
</dbReference>
<evidence type="ECO:0000256" key="4">
    <source>
        <dbReference type="ARBA" id="ARBA00048807"/>
    </source>
</evidence>
<dbReference type="Pfam" id="PF01242">
    <property type="entry name" value="PTPS"/>
    <property type="match status" value="1"/>
</dbReference>
<name>A0A2S6HNA9_9FIRM</name>
<dbReference type="GO" id="GO:0008616">
    <property type="term" value="P:tRNA queuosine(34) biosynthetic process"/>
    <property type="evidence" value="ECO:0007669"/>
    <property type="project" value="UniProtKB-KW"/>
</dbReference>
<keyword evidence="9" id="KW-1185">Reference proteome</keyword>